<dbReference type="Gene3D" id="3.40.109.10">
    <property type="entry name" value="NADH Oxidase"/>
    <property type="match status" value="1"/>
</dbReference>
<evidence type="ECO:0000313" key="7">
    <source>
        <dbReference type="Proteomes" id="UP001610444"/>
    </source>
</evidence>
<dbReference type="Proteomes" id="UP001610444">
    <property type="component" value="Unassembled WGS sequence"/>
</dbReference>
<dbReference type="RefSeq" id="XP_070904756.1">
    <property type="nucleotide sequence ID" value="XM_071049747.1"/>
</dbReference>
<feature type="domain" description="Nitroreductase" evidence="5">
    <location>
        <begin position="6"/>
        <end position="62"/>
    </location>
</feature>
<keyword evidence="7" id="KW-1185">Reference proteome</keyword>
<dbReference type="GeneID" id="98164911"/>
<dbReference type="Pfam" id="PF00881">
    <property type="entry name" value="Nitroreductase"/>
    <property type="match status" value="1"/>
</dbReference>
<comment type="similarity">
    <text evidence="1">Belongs to the flavin oxidoreductase frp family.</text>
</comment>
<dbReference type="InterPro" id="IPR016446">
    <property type="entry name" value="Flavin_OxRdtase_Frp"/>
</dbReference>
<dbReference type="PANTHER" id="PTHR43425:SF2">
    <property type="entry name" value="OXYGEN-INSENSITIVE NADPH NITROREDUCTASE"/>
    <property type="match status" value="1"/>
</dbReference>
<gene>
    <name evidence="6" type="ORF">BJX68DRAFT_77838</name>
</gene>
<proteinExistence type="inferred from homology"/>
<evidence type="ECO:0000256" key="2">
    <source>
        <dbReference type="ARBA" id="ARBA00022630"/>
    </source>
</evidence>
<accession>A0ABR4L6A9</accession>
<keyword evidence="4" id="KW-0560">Oxidoreductase</keyword>
<sequence length="151" mass="16888">MDMFVMSTIDAALAAQNAAIAAEALGLGVCYVGALRNHAEEVCRLLNLPALAWGVFGMAIGWPDTEDRRSGTRLKPRLPMREVLHLEHWSEEGQEDRVRAYDRALGRFYVEEGKAGRMGWGEFVASKAVPWEQDGRERISGVIERQGFKLK</sequence>
<evidence type="ECO:0000256" key="4">
    <source>
        <dbReference type="ARBA" id="ARBA00023002"/>
    </source>
</evidence>
<keyword evidence="3" id="KW-0288">FMN</keyword>
<comment type="caution">
    <text evidence="6">The sequence shown here is derived from an EMBL/GenBank/DDBJ whole genome shotgun (WGS) entry which is preliminary data.</text>
</comment>
<reference evidence="6 7" key="1">
    <citation type="submission" date="2024-07" db="EMBL/GenBank/DDBJ databases">
        <title>Section-level genome sequencing and comparative genomics of Aspergillus sections Usti and Cavernicolus.</title>
        <authorList>
            <consortium name="Lawrence Berkeley National Laboratory"/>
            <person name="Nybo J.L."/>
            <person name="Vesth T.C."/>
            <person name="Theobald S."/>
            <person name="Frisvad J.C."/>
            <person name="Larsen T.O."/>
            <person name="Kjaerboelling I."/>
            <person name="Rothschild-Mancinelli K."/>
            <person name="Lyhne E.K."/>
            <person name="Kogle M.E."/>
            <person name="Barry K."/>
            <person name="Clum A."/>
            <person name="Na H."/>
            <person name="Ledsgaard L."/>
            <person name="Lin J."/>
            <person name="Lipzen A."/>
            <person name="Kuo A."/>
            <person name="Riley R."/>
            <person name="Mondo S."/>
            <person name="LaButti K."/>
            <person name="Haridas S."/>
            <person name="Pangalinan J."/>
            <person name="Salamov A.A."/>
            <person name="Simmons B.A."/>
            <person name="Magnuson J.K."/>
            <person name="Chen J."/>
            <person name="Drula E."/>
            <person name="Henrissat B."/>
            <person name="Wiebenga A."/>
            <person name="Lubbers R.J."/>
            <person name="Gomes A.C."/>
            <person name="Macurrencykelacurrency M.R."/>
            <person name="Stajich J."/>
            <person name="Grigoriev I.V."/>
            <person name="Mortensen U.H."/>
            <person name="De vries R.P."/>
            <person name="Baker S.E."/>
            <person name="Andersen M.R."/>
        </authorList>
    </citation>
    <scope>NUCLEOTIDE SEQUENCE [LARGE SCALE GENOMIC DNA]</scope>
    <source>
        <strain evidence="6 7">CBS 756.74</strain>
    </source>
</reference>
<dbReference type="EMBL" id="JBFXLR010000002">
    <property type="protein sequence ID" value="KAL2860065.1"/>
    <property type="molecule type" value="Genomic_DNA"/>
</dbReference>
<evidence type="ECO:0000313" key="6">
    <source>
        <dbReference type="EMBL" id="KAL2860065.1"/>
    </source>
</evidence>
<evidence type="ECO:0000256" key="3">
    <source>
        <dbReference type="ARBA" id="ARBA00022643"/>
    </source>
</evidence>
<evidence type="ECO:0000259" key="5">
    <source>
        <dbReference type="Pfam" id="PF00881"/>
    </source>
</evidence>
<protein>
    <submittedName>
        <fullName evidence="6">Nitroreductase-like protein</fullName>
    </submittedName>
</protein>
<evidence type="ECO:0000256" key="1">
    <source>
        <dbReference type="ARBA" id="ARBA00008366"/>
    </source>
</evidence>
<dbReference type="SUPFAM" id="SSF55469">
    <property type="entry name" value="FMN-dependent nitroreductase-like"/>
    <property type="match status" value="1"/>
</dbReference>
<dbReference type="InterPro" id="IPR000415">
    <property type="entry name" value="Nitroreductase-like"/>
</dbReference>
<dbReference type="InterPro" id="IPR029479">
    <property type="entry name" value="Nitroreductase"/>
</dbReference>
<keyword evidence="2" id="KW-0285">Flavoprotein</keyword>
<dbReference type="PANTHER" id="PTHR43425">
    <property type="entry name" value="OXYGEN-INSENSITIVE NADPH NITROREDUCTASE"/>
    <property type="match status" value="1"/>
</dbReference>
<organism evidence="6 7">
    <name type="scientific">Aspergillus pseudodeflectus</name>
    <dbReference type="NCBI Taxonomy" id="176178"/>
    <lineage>
        <taxon>Eukaryota</taxon>
        <taxon>Fungi</taxon>
        <taxon>Dikarya</taxon>
        <taxon>Ascomycota</taxon>
        <taxon>Pezizomycotina</taxon>
        <taxon>Eurotiomycetes</taxon>
        <taxon>Eurotiomycetidae</taxon>
        <taxon>Eurotiales</taxon>
        <taxon>Aspergillaceae</taxon>
        <taxon>Aspergillus</taxon>
        <taxon>Aspergillus subgen. Nidulantes</taxon>
    </lineage>
</organism>
<name>A0ABR4L6A9_9EURO</name>